<keyword evidence="1" id="KW-0812">Transmembrane</keyword>
<keyword evidence="1" id="KW-0472">Membrane</keyword>
<name>A0A6C0CCN9_9ZZZZ</name>
<protein>
    <submittedName>
        <fullName evidence="2">Uncharacterized protein</fullName>
    </submittedName>
</protein>
<evidence type="ECO:0000256" key="1">
    <source>
        <dbReference type="SAM" id="Phobius"/>
    </source>
</evidence>
<proteinExistence type="predicted"/>
<dbReference type="EMBL" id="MN739395">
    <property type="protein sequence ID" value="QHT02506.1"/>
    <property type="molecule type" value="Genomic_DNA"/>
</dbReference>
<dbReference type="AlphaFoldDB" id="A0A6C0CCN9"/>
<accession>A0A6C0CCN9</accession>
<feature type="transmembrane region" description="Helical" evidence="1">
    <location>
        <begin position="21"/>
        <end position="43"/>
    </location>
</feature>
<reference evidence="2" key="1">
    <citation type="journal article" date="2020" name="Nature">
        <title>Giant virus diversity and host interactions through global metagenomics.</title>
        <authorList>
            <person name="Schulz F."/>
            <person name="Roux S."/>
            <person name="Paez-Espino D."/>
            <person name="Jungbluth S."/>
            <person name="Walsh D.A."/>
            <person name="Denef V.J."/>
            <person name="McMahon K.D."/>
            <person name="Konstantinidis K.T."/>
            <person name="Eloe-Fadrosh E.A."/>
            <person name="Kyrpides N.C."/>
            <person name="Woyke T."/>
        </authorList>
    </citation>
    <scope>NUCLEOTIDE SEQUENCE</scope>
    <source>
        <strain evidence="2">GVMAG-M-3300020595-32</strain>
    </source>
</reference>
<organism evidence="2">
    <name type="scientific">viral metagenome</name>
    <dbReference type="NCBI Taxonomy" id="1070528"/>
    <lineage>
        <taxon>unclassified sequences</taxon>
        <taxon>metagenomes</taxon>
        <taxon>organismal metagenomes</taxon>
    </lineage>
</organism>
<sequence length="191" mass="23396">MGAKKKKKTRKKGKKRKSLNKFNLIFINILLNKRYHIFNYLMLDFKCWITKPVKYDEYYVTKDILNLMVDKIHQYVFSNSALEFDYDESSFKEKFYKLLYETYYLDEPDEFKPYDDEMYDYFTMKFSNDIIDIYFECKELVKQYNIDLFCKTDNSIYLQEFLFNTLLVEEPYNDEANELSDEENIDYTIDG</sequence>
<keyword evidence="1" id="KW-1133">Transmembrane helix</keyword>
<evidence type="ECO:0000313" key="2">
    <source>
        <dbReference type="EMBL" id="QHT02506.1"/>
    </source>
</evidence>